<organism evidence="4 6">
    <name type="scientific">Flavobacterium gawalongense</name>
    <dbReference type="NCBI Taxonomy" id="2594432"/>
    <lineage>
        <taxon>Bacteria</taxon>
        <taxon>Pseudomonadati</taxon>
        <taxon>Bacteroidota</taxon>
        <taxon>Flavobacteriia</taxon>
        <taxon>Flavobacteriales</taxon>
        <taxon>Flavobacteriaceae</taxon>
        <taxon>Flavobacterium</taxon>
    </lineage>
</organism>
<accession>A0A553BBB4</accession>
<dbReference type="EMBL" id="VJZN01000043">
    <property type="protein sequence ID" value="TRX02132.1"/>
    <property type="molecule type" value="Genomic_DNA"/>
</dbReference>
<feature type="transmembrane region" description="Helical" evidence="1">
    <location>
        <begin position="5"/>
        <end position="22"/>
    </location>
</feature>
<evidence type="ECO:0000259" key="2">
    <source>
        <dbReference type="Pfam" id="PF09851"/>
    </source>
</evidence>
<dbReference type="InterPro" id="IPR018649">
    <property type="entry name" value="SHOCT"/>
</dbReference>
<evidence type="ECO:0000313" key="3">
    <source>
        <dbReference type="EMBL" id="TRX02132.1"/>
    </source>
</evidence>
<comment type="caution">
    <text evidence="4">The sequence shown here is derived from an EMBL/GenBank/DDBJ whole genome shotgun (WGS) entry which is preliminary data.</text>
</comment>
<evidence type="ECO:0000313" key="4">
    <source>
        <dbReference type="EMBL" id="TRX05542.1"/>
    </source>
</evidence>
<keyword evidence="1" id="KW-1133">Transmembrane helix</keyword>
<name>A0A553BBB4_9FLAO</name>
<proteinExistence type="predicted"/>
<evidence type="ECO:0000313" key="6">
    <source>
        <dbReference type="Proteomes" id="UP000318669"/>
    </source>
</evidence>
<dbReference type="AlphaFoldDB" id="A0A553BBB4"/>
<protein>
    <recommendedName>
        <fullName evidence="2">SHOCT domain-containing protein</fullName>
    </recommendedName>
</protein>
<dbReference type="RefSeq" id="WP_143388822.1">
    <property type="nucleotide sequence ID" value="NZ_VJZL01000045.1"/>
</dbReference>
<keyword evidence="5" id="KW-1185">Reference proteome</keyword>
<feature type="transmembrane region" description="Helical" evidence="1">
    <location>
        <begin position="191"/>
        <end position="209"/>
    </location>
</feature>
<keyword evidence="1" id="KW-0472">Membrane</keyword>
<evidence type="ECO:0000256" key="1">
    <source>
        <dbReference type="SAM" id="Phobius"/>
    </source>
</evidence>
<dbReference type="OrthoDB" id="1454500at2"/>
<evidence type="ECO:0000313" key="5">
    <source>
        <dbReference type="Proteomes" id="UP000318528"/>
    </source>
</evidence>
<feature type="domain" description="SHOCT" evidence="2">
    <location>
        <begin position="123"/>
        <end position="147"/>
    </location>
</feature>
<keyword evidence="1" id="KW-0812">Transmembrane</keyword>
<dbReference type="EMBL" id="VJZL01000045">
    <property type="protein sequence ID" value="TRX05542.1"/>
    <property type="molecule type" value="Genomic_DNA"/>
</dbReference>
<reference evidence="5 6" key="1">
    <citation type="submission" date="2019-07" db="EMBL/GenBank/DDBJ databases">
        <title>Novel species of Flavobacterium.</title>
        <authorList>
            <person name="Liu Q."/>
            <person name="Xin Y.-H."/>
        </authorList>
    </citation>
    <scope>NUCLEOTIDE SEQUENCE [LARGE SCALE GENOMIC DNA]</scope>
    <source>
        <strain evidence="3 5">GSP39</strain>
        <strain evidence="4 6">GSR22</strain>
    </source>
</reference>
<sequence>MENNIGIGLIVGITTASGIYVWNSKDFTKEQKTLLLVCIIFPPLHWLLILLVLGYNKYKSKNTPQRLSEKRLDENKTKLNSSIDNLADLRGKGILTETEYKEIVKKIEAQKTEQELINSTEYKQLKSLLDANILSKNEFEDKLKILLEKNSIIAKESFTNFEQQSSQINLNDLVEDENISNKNIERKSNSLIYIVVAVILIIIANLINWDEVLGEIESYKNNSNKEVINEPAIDSPAVVIDNYENSNIVTNYQKKFVYIVITTKEPKLIHHDGIFLPSSEVDGFSTRTEDIDYVDYETSTYSTEIKEISDYNEDTKNILLDKTEYDVKQRMNMSSNFQTDLFIKCKDENKRSTLKDNYSKIIDRQIYAFDTYTDASLDKQANKNLNN</sequence>
<gene>
    <name evidence="4" type="ORF">FNW11_16030</name>
    <name evidence="3" type="ORF">FNW12_16490</name>
</gene>
<dbReference type="Proteomes" id="UP000318528">
    <property type="component" value="Unassembled WGS sequence"/>
</dbReference>
<feature type="transmembrane region" description="Helical" evidence="1">
    <location>
        <begin position="34"/>
        <end position="56"/>
    </location>
</feature>
<dbReference type="Pfam" id="PF09851">
    <property type="entry name" value="SHOCT"/>
    <property type="match status" value="1"/>
</dbReference>
<dbReference type="Proteomes" id="UP000318669">
    <property type="component" value="Unassembled WGS sequence"/>
</dbReference>